<evidence type="ECO:0000256" key="5">
    <source>
        <dbReference type="ARBA" id="ARBA00023136"/>
    </source>
</evidence>
<evidence type="ECO:0000256" key="2">
    <source>
        <dbReference type="ARBA" id="ARBA00007001"/>
    </source>
</evidence>
<feature type="transmembrane region" description="Helical" evidence="7">
    <location>
        <begin position="266"/>
        <end position="289"/>
    </location>
</feature>
<feature type="transmembrane region" description="Helical" evidence="7">
    <location>
        <begin position="193"/>
        <end position="217"/>
    </location>
</feature>
<evidence type="ECO:0000256" key="8">
    <source>
        <dbReference type="SAM" id="MobiDB-lite"/>
    </source>
</evidence>
<evidence type="ECO:0000313" key="10">
    <source>
        <dbReference type="Proteomes" id="UP000236333"/>
    </source>
</evidence>
<evidence type="ECO:0000313" key="9">
    <source>
        <dbReference type="EMBL" id="PNH01815.1"/>
    </source>
</evidence>
<evidence type="ECO:0000256" key="4">
    <source>
        <dbReference type="ARBA" id="ARBA00022989"/>
    </source>
</evidence>
<comment type="subunit">
    <text evidence="7">Homodimer.</text>
</comment>
<comment type="similarity">
    <text evidence="2 7">Belongs to the NIPA (TC 2.A.7) family.</text>
</comment>
<keyword evidence="3 7" id="KW-0812">Transmembrane</keyword>
<accession>A0A2J7ZNH9</accession>
<evidence type="ECO:0000256" key="1">
    <source>
        <dbReference type="ARBA" id="ARBA00004141"/>
    </source>
</evidence>
<evidence type="ECO:0000256" key="6">
    <source>
        <dbReference type="ARBA" id="ARBA00025284"/>
    </source>
</evidence>
<feature type="transmembrane region" description="Helical" evidence="7">
    <location>
        <begin position="160"/>
        <end position="181"/>
    </location>
</feature>
<evidence type="ECO:0000256" key="3">
    <source>
        <dbReference type="ARBA" id="ARBA00022692"/>
    </source>
</evidence>
<feature type="region of interest" description="Disordered" evidence="8">
    <location>
        <begin position="386"/>
        <end position="447"/>
    </location>
</feature>
<dbReference type="InterPro" id="IPR008521">
    <property type="entry name" value="Mg_trans_NIPA"/>
</dbReference>
<dbReference type="SUPFAM" id="SSF103481">
    <property type="entry name" value="Multidrug resistance efflux transporter EmrE"/>
    <property type="match status" value="1"/>
</dbReference>
<dbReference type="AlphaFoldDB" id="A0A2J7ZNH9"/>
<feature type="transmembrane region" description="Helical" evidence="7">
    <location>
        <begin position="237"/>
        <end position="254"/>
    </location>
</feature>
<dbReference type="GO" id="GO:0005886">
    <property type="term" value="C:plasma membrane"/>
    <property type="evidence" value="ECO:0007669"/>
    <property type="project" value="UniProtKB-SubCell"/>
</dbReference>
<feature type="region of interest" description="Disordered" evidence="8">
    <location>
        <begin position="541"/>
        <end position="635"/>
    </location>
</feature>
<comment type="caution">
    <text evidence="9">The sequence shown here is derived from an EMBL/GenBank/DDBJ whole genome shotgun (WGS) entry which is preliminary data.</text>
</comment>
<protein>
    <recommendedName>
        <fullName evidence="7">Probable magnesium transporter</fullName>
    </recommendedName>
</protein>
<keyword evidence="10" id="KW-1185">Reference proteome</keyword>
<dbReference type="PANTHER" id="PTHR12570:SF9">
    <property type="entry name" value="MAGNESIUM TRANSPORTER NIPA8-RELATED"/>
    <property type="match status" value="1"/>
</dbReference>
<comment type="subcellular location">
    <subcellularLocation>
        <location evidence="7">Cell membrane</location>
        <topology evidence="7">Multi-pass membrane protein</topology>
    </subcellularLocation>
    <subcellularLocation>
        <location evidence="7">Early endosome</location>
    </subcellularLocation>
    <subcellularLocation>
        <location evidence="1">Membrane</location>
        <topology evidence="1">Multi-pass membrane protein</topology>
    </subcellularLocation>
</comment>
<keyword evidence="5 7" id="KW-0472">Membrane</keyword>
<keyword evidence="4 7" id="KW-1133">Transmembrane helix</keyword>
<comment type="function">
    <text evidence="6 7">Acts as a Mg(2+) transporter. Can also transport other divalent cations such as Fe(2+), Sr(2+), Ba(2+), Mn(2+) and Co(2+) but to a much less extent than Mg(2+).</text>
</comment>
<feature type="transmembrane region" description="Helical" evidence="7">
    <location>
        <begin position="120"/>
        <end position="140"/>
    </location>
</feature>
<dbReference type="EMBL" id="PGGS01000787">
    <property type="protein sequence ID" value="PNH01815.1"/>
    <property type="molecule type" value="Genomic_DNA"/>
</dbReference>
<dbReference type="Proteomes" id="UP000236333">
    <property type="component" value="Unassembled WGS sequence"/>
</dbReference>
<feature type="transmembrane region" description="Helical" evidence="7">
    <location>
        <begin position="94"/>
        <end position="113"/>
    </location>
</feature>
<organism evidence="9 10">
    <name type="scientific">Tetrabaena socialis</name>
    <dbReference type="NCBI Taxonomy" id="47790"/>
    <lineage>
        <taxon>Eukaryota</taxon>
        <taxon>Viridiplantae</taxon>
        <taxon>Chlorophyta</taxon>
        <taxon>core chlorophytes</taxon>
        <taxon>Chlorophyceae</taxon>
        <taxon>CS clade</taxon>
        <taxon>Chlamydomonadales</taxon>
        <taxon>Tetrabaenaceae</taxon>
        <taxon>Tetrabaena</taxon>
    </lineage>
</organism>
<sequence>MDPFPPAPAPAGPAEEPRDLWYVGAIINVIGSIAINLGTNLMKLGHNKRAKMDMPEDQKPPTRKIKEWVVGMSFFTVGNILNFVSFGFAAQSLLAALGSIQFVSNVIFASFVLKEKINRMVLTATACIVGGCVLLVVFGNQSSATYDVKQLTQLYGKPAYVVYLCLMAAGVVGGYLLHLHCQKMVSKLGPRGIWYAILPVSYAVYSALIGTQSVLFSKSMSVILRLTFTGDNQLGNWYTWVVLPVFFLTAIFWITRLNKGLRMFPAMIIVPVMQISWTLFSIISGMLYFQEYLGFTPLKSAMFPLGVLIVFIGVFLLTQSASSKQGSYQKMQEETASKAVKQDSAASVFGSLDAAEPALQQRAASIDYPRSESSAFGAEPAIVAPAGFDSPDPARRESVEMAAEPLPGRRPSQDLKDEGSLPPGTPIRSSVLDVADSKPTDSPSMMDKVKGRLRSMQELGVEARAGLRQVMGLGDGAMPAISLFAMPTMMDYAASVNPSGRYTENPVTTDAKEEGDTAGGLRPIAEELETQRSAASFTTLIERRNAADPVQLSASSNPNMPRPGTAPASPRSGLGRTLIDRAERAAKSSMDVLKKAPSNLQRVVREKQGYGSLHEDEETGLLQMTDVSDAPVRRG</sequence>
<feature type="transmembrane region" description="Helical" evidence="7">
    <location>
        <begin position="301"/>
        <end position="321"/>
    </location>
</feature>
<dbReference type="PANTHER" id="PTHR12570">
    <property type="match status" value="1"/>
</dbReference>
<name>A0A2J7ZNH9_9CHLO</name>
<feature type="transmembrane region" description="Helical" evidence="7">
    <location>
        <begin position="20"/>
        <end position="42"/>
    </location>
</feature>
<keyword evidence="7" id="KW-0967">Endosome</keyword>
<reference evidence="9 10" key="1">
    <citation type="journal article" date="2017" name="Mol. Biol. Evol.">
        <title>The 4-celled Tetrabaena socialis nuclear genome reveals the essential components for genetic control of cell number at the origin of multicellularity in the volvocine lineage.</title>
        <authorList>
            <person name="Featherston J."/>
            <person name="Arakaki Y."/>
            <person name="Hanschen E.R."/>
            <person name="Ferris P.J."/>
            <person name="Michod R.E."/>
            <person name="Olson B.J.S.C."/>
            <person name="Nozaki H."/>
            <person name="Durand P.M."/>
        </authorList>
    </citation>
    <scope>NUCLEOTIDE SEQUENCE [LARGE SCALE GENOMIC DNA]</scope>
    <source>
        <strain evidence="9 10">NIES-571</strain>
    </source>
</reference>
<keyword evidence="7" id="KW-0406">Ion transport</keyword>
<keyword evidence="7" id="KW-0813">Transport</keyword>
<dbReference type="OrthoDB" id="165382at2759"/>
<dbReference type="GO" id="GO:0005769">
    <property type="term" value="C:early endosome"/>
    <property type="evidence" value="ECO:0007669"/>
    <property type="project" value="UniProtKB-SubCell"/>
</dbReference>
<feature type="transmembrane region" description="Helical" evidence="7">
    <location>
        <begin position="68"/>
        <end position="88"/>
    </location>
</feature>
<dbReference type="GO" id="GO:0015095">
    <property type="term" value="F:magnesium ion transmembrane transporter activity"/>
    <property type="evidence" value="ECO:0007669"/>
    <property type="project" value="UniProtKB-UniRule"/>
</dbReference>
<proteinExistence type="inferred from homology"/>
<evidence type="ECO:0000256" key="7">
    <source>
        <dbReference type="RuleBase" id="RU363078"/>
    </source>
</evidence>
<dbReference type="InterPro" id="IPR037185">
    <property type="entry name" value="EmrE-like"/>
</dbReference>
<gene>
    <name evidence="9" type="ORF">TSOC_012263</name>
</gene>
<keyword evidence="7" id="KW-1003">Cell membrane</keyword>
<keyword evidence="7" id="KW-0460">Magnesium</keyword>
<dbReference type="Pfam" id="PF05653">
    <property type="entry name" value="Mg_trans_NIPA"/>
    <property type="match status" value="1"/>
</dbReference>